<feature type="domain" description="Glycosyl transferase family 1" evidence="2">
    <location>
        <begin position="282"/>
        <end position="436"/>
    </location>
</feature>
<dbReference type="Proteomes" id="UP000766570">
    <property type="component" value="Unassembled WGS sequence"/>
</dbReference>
<evidence type="ECO:0000313" key="4">
    <source>
        <dbReference type="Proteomes" id="UP000766570"/>
    </source>
</evidence>
<reference evidence="3 4" key="1">
    <citation type="submission" date="2021-03" db="EMBL/GenBank/DDBJ databases">
        <title>Sequencing the genomes of 1000 actinobacteria strains.</title>
        <authorList>
            <person name="Klenk H.-P."/>
        </authorList>
    </citation>
    <scope>NUCLEOTIDE SEQUENCE [LARGE SCALE GENOMIC DNA]</scope>
    <source>
        <strain evidence="3 4">DSM 15454</strain>
    </source>
</reference>
<dbReference type="GO" id="GO:0047265">
    <property type="term" value="F:poly(glycerol-phosphate) alpha-glucosyltransferase activity"/>
    <property type="evidence" value="ECO:0007669"/>
    <property type="project" value="UniProtKB-EC"/>
</dbReference>
<organism evidence="3 4">
    <name type="scientific">Paeniglutamicibacter psychrophenolicus</name>
    <dbReference type="NCBI Taxonomy" id="257454"/>
    <lineage>
        <taxon>Bacteria</taxon>
        <taxon>Bacillati</taxon>
        <taxon>Actinomycetota</taxon>
        <taxon>Actinomycetes</taxon>
        <taxon>Micrococcales</taxon>
        <taxon>Micrococcaceae</taxon>
        <taxon>Paeniglutamicibacter</taxon>
    </lineage>
</organism>
<comment type="caution">
    <text evidence="3">The sequence shown here is derived from an EMBL/GenBank/DDBJ whole genome shotgun (WGS) entry which is preliminary data.</text>
</comment>
<dbReference type="PANTHER" id="PTHR12526:SF630">
    <property type="entry name" value="GLYCOSYLTRANSFERASE"/>
    <property type="match status" value="1"/>
</dbReference>
<dbReference type="InterPro" id="IPR001296">
    <property type="entry name" value="Glyco_trans_1"/>
</dbReference>
<proteinExistence type="predicted"/>
<keyword evidence="3" id="KW-0328">Glycosyltransferase</keyword>
<evidence type="ECO:0000313" key="3">
    <source>
        <dbReference type="EMBL" id="MBP2374500.1"/>
    </source>
</evidence>
<dbReference type="EC" id="2.4.1.52" evidence="3"/>
<dbReference type="EMBL" id="JAGIOE010000001">
    <property type="protein sequence ID" value="MBP2374500.1"/>
    <property type="molecule type" value="Genomic_DNA"/>
</dbReference>
<dbReference type="Gene3D" id="3.40.50.2000">
    <property type="entry name" value="Glycogen Phosphorylase B"/>
    <property type="match status" value="3"/>
</dbReference>
<dbReference type="PANTHER" id="PTHR12526">
    <property type="entry name" value="GLYCOSYLTRANSFERASE"/>
    <property type="match status" value="1"/>
</dbReference>
<sequence>MVTWAVELGFGGMTAMCLKRAGLFHERGVPSAVVTFDANPGLDEIRTSLKANGKLHPGVPLLNLHEYYAEQAPATAGGRELTLRDAGIPWTEAARLDRSIDGSLFCIDYASTGNDKLSKHEYHRRDGSVYLVDATLPSPHDPDEAVRTLQLLTADGSVQYEFTSAARLYRHWLTELVDRSNADVIIDSKFAAGFLFVWQHPTALKFVNFHSTHVTAGQDTLTGKLSPAHRKIIDNRDAWDGITFLTESQRTAFVQRFGDGSNTVVISNPVDGPAVLPAFEDREPGKVLHVGRFTKGKNIGAVIDIVNAVAATNVPVHLDLIGDGDQRPVLEEHVDHLNIGHLVSFHGHVHDVPRRLAKAGVLLLCSKFEGQSLAILEAQAHGCVPVAYDVDFGPRDVIEDGRNGFLIPFGDQEAAARAVARLLDDDALCAEMSAHAFQTARQYSSEKIFTQWKEALEMARLNKKNREVLAAATVRLAGLRFHADGDTDLEVAVNTGSEQLGGLTLVVTERGTDASQGKTFEPYSESDGIFGFRIPSSLRAQLPGSDALDINAVLDVGGLTRTIRLGATPKPASVPYFTAYGNLSFK</sequence>
<gene>
    <name evidence="3" type="ORF">JOF46_002412</name>
</gene>
<name>A0ABS4WEA8_9MICC</name>
<dbReference type="RefSeq" id="WP_209907512.1">
    <property type="nucleotide sequence ID" value="NZ_BAAAMI010000017.1"/>
</dbReference>
<evidence type="ECO:0000259" key="2">
    <source>
        <dbReference type="Pfam" id="PF00534"/>
    </source>
</evidence>
<protein>
    <submittedName>
        <fullName evidence="3">Poly(Glycerol-phosphate) alpha-glucosyltransferase</fullName>
        <ecNumber evidence="3">2.4.1.52</ecNumber>
    </submittedName>
</protein>
<accession>A0ABS4WEA8</accession>
<evidence type="ECO:0000256" key="1">
    <source>
        <dbReference type="ARBA" id="ARBA00022679"/>
    </source>
</evidence>
<dbReference type="Pfam" id="PF00534">
    <property type="entry name" value="Glycos_transf_1"/>
    <property type="match status" value="1"/>
</dbReference>
<keyword evidence="4" id="KW-1185">Reference proteome</keyword>
<keyword evidence="1 3" id="KW-0808">Transferase</keyword>
<dbReference type="SUPFAM" id="SSF53756">
    <property type="entry name" value="UDP-Glycosyltransferase/glycogen phosphorylase"/>
    <property type="match status" value="1"/>
</dbReference>